<keyword evidence="2" id="KW-1003">Cell membrane</keyword>
<evidence type="ECO:0000256" key="1">
    <source>
        <dbReference type="ARBA" id="ARBA00004251"/>
    </source>
</evidence>
<dbReference type="Gene3D" id="2.60.40.10">
    <property type="entry name" value="Immunoglobulins"/>
    <property type="match status" value="1"/>
</dbReference>
<evidence type="ECO:0000256" key="5">
    <source>
        <dbReference type="ARBA" id="ARBA00022989"/>
    </source>
</evidence>
<dbReference type="PANTHER" id="PTHR25466">
    <property type="entry name" value="T-LYMPHOCYTE ACTIVATION ANTIGEN"/>
    <property type="match status" value="1"/>
</dbReference>
<dbReference type="EMBL" id="JACTAM010000022">
    <property type="protein sequence ID" value="KAI2650811.1"/>
    <property type="molecule type" value="Genomic_DNA"/>
</dbReference>
<evidence type="ECO:0000256" key="11">
    <source>
        <dbReference type="SAM" id="Phobius"/>
    </source>
</evidence>
<gene>
    <name evidence="13" type="ORF">H4Q32_025634</name>
</gene>
<evidence type="ECO:0000256" key="2">
    <source>
        <dbReference type="ARBA" id="ARBA00022475"/>
    </source>
</evidence>
<keyword evidence="9" id="KW-0325">Glycoprotein</keyword>
<protein>
    <submittedName>
        <fullName evidence="13">CD276 antigen</fullName>
    </submittedName>
</protein>
<feature type="transmembrane region" description="Helical" evidence="11">
    <location>
        <begin position="16"/>
        <end position="36"/>
    </location>
</feature>
<keyword evidence="6 11" id="KW-0472">Membrane</keyword>
<evidence type="ECO:0000256" key="3">
    <source>
        <dbReference type="ARBA" id="ARBA00022692"/>
    </source>
</evidence>
<dbReference type="PANTHER" id="PTHR25466:SF14">
    <property type="entry name" value="BUTYROPHILIN SUBFAMILY 2 MEMBER A2-LIKE-RELATED"/>
    <property type="match status" value="1"/>
</dbReference>
<dbReference type="InterPro" id="IPR051713">
    <property type="entry name" value="T-cell_Activation_Regulation"/>
</dbReference>
<evidence type="ECO:0000313" key="13">
    <source>
        <dbReference type="EMBL" id="KAI2650811.1"/>
    </source>
</evidence>
<evidence type="ECO:0000256" key="6">
    <source>
        <dbReference type="ARBA" id="ARBA00023136"/>
    </source>
</evidence>
<proteinExistence type="predicted"/>
<dbReference type="InterPro" id="IPR013783">
    <property type="entry name" value="Ig-like_fold"/>
</dbReference>
<evidence type="ECO:0000313" key="14">
    <source>
        <dbReference type="Proteomes" id="UP000830375"/>
    </source>
</evidence>
<evidence type="ECO:0000256" key="8">
    <source>
        <dbReference type="ARBA" id="ARBA00023170"/>
    </source>
</evidence>
<keyword evidence="5 11" id="KW-1133">Transmembrane helix</keyword>
<dbReference type="Pfam" id="PF07686">
    <property type="entry name" value="V-set"/>
    <property type="match status" value="1"/>
</dbReference>
<reference evidence="13 14" key="1">
    <citation type="submission" date="2022-01" db="EMBL/GenBank/DDBJ databases">
        <title>A high-quality chromosome-level genome assembly of rohu carp, Labeo rohita.</title>
        <authorList>
            <person name="Arick M.A. II"/>
            <person name="Hsu C.-Y."/>
            <person name="Magbanua Z."/>
            <person name="Pechanova O."/>
            <person name="Grover C."/>
            <person name="Miller E."/>
            <person name="Thrash A."/>
            <person name="Ezzel L."/>
            <person name="Alam S."/>
            <person name="Benzie J."/>
            <person name="Hamilton M."/>
            <person name="Karsi A."/>
            <person name="Lawrence M.L."/>
            <person name="Peterson D.G."/>
        </authorList>
    </citation>
    <scope>NUCLEOTIDE SEQUENCE [LARGE SCALE GENOMIC DNA]</scope>
    <source>
        <strain evidence="14">BAU-BD-2019</strain>
        <tissue evidence="13">Blood</tissue>
    </source>
</reference>
<keyword evidence="10" id="KW-0393">Immunoglobulin domain</keyword>
<comment type="subcellular location">
    <subcellularLocation>
        <location evidence="1">Cell membrane</location>
        <topology evidence="1">Single-pass type I membrane protein</topology>
    </subcellularLocation>
</comment>
<dbReference type="SUPFAM" id="SSF48726">
    <property type="entry name" value="Immunoglobulin"/>
    <property type="match status" value="1"/>
</dbReference>
<accession>A0ABQ8LJG4</accession>
<evidence type="ECO:0000256" key="4">
    <source>
        <dbReference type="ARBA" id="ARBA00022729"/>
    </source>
</evidence>
<evidence type="ECO:0000256" key="10">
    <source>
        <dbReference type="ARBA" id="ARBA00023319"/>
    </source>
</evidence>
<keyword evidence="8" id="KW-0675">Receptor</keyword>
<keyword evidence="3 11" id="KW-0812">Transmembrane</keyword>
<evidence type="ECO:0000256" key="9">
    <source>
        <dbReference type="ARBA" id="ARBA00023180"/>
    </source>
</evidence>
<keyword evidence="14" id="KW-1185">Reference proteome</keyword>
<sequence>MYSFFTNRAQFFIKGVWWYIINISVFLLCITGSFSAPVRVTVKGFIGESAVFSCSIPESEIQDNIEKFSVHFRVNEKKIVCDIVGSNRTCKDQAAEYKDRVETFPEDQKKGNFTFKLNALQKSDARKYQCHITGPFQNHTITELLIDQEEEANMED</sequence>
<dbReference type="Proteomes" id="UP000830375">
    <property type="component" value="Unassembled WGS sequence"/>
</dbReference>
<evidence type="ECO:0000259" key="12">
    <source>
        <dbReference type="Pfam" id="PF07686"/>
    </source>
</evidence>
<feature type="domain" description="Immunoglobulin V-set" evidence="12">
    <location>
        <begin position="42"/>
        <end position="138"/>
    </location>
</feature>
<dbReference type="InterPro" id="IPR013106">
    <property type="entry name" value="Ig_V-set"/>
</dbReference>
<organism evidence="13 14">
    <name type="scientific">Labeo rohita</name>
    <name type="common">Indian major carp</name>
    <name type="synonym">Cyprinus rohita</name>
    <dbReference type="NCBI Taxonomy" id="84645"/>
    <lineage>
        <taxon>Eukaryota</taxon>
        <taxon>Metazoa</taxon>
        <taxon>Chordata</taxon>
        <taxon>Craniata</taxon>
        <taxon>Vertebrata</taxon>
        <taxon>Euteleostomi</taxon>
        <taxon>Actinopterygii</taxon>
        <taxon>Neopterygii</taxon>
        <taxon>Teleostei</taxon>
        <taxon>Ostariophysi</taxon>
        <taxon>Cypriniformes</taxon>
        <taxon>Cyprinidae</taxon>
        <taxon>Labeoninae</taxon>
        <taxon>Labeonini</taxon>
        <taxon>Labeo</taxon>
    </lineage>
</organism>
<name>A0ABQ8LJG4_LABRO</name>
<comment type="caution">
    <text evidence="13">The sequence shown here is derived from an EMBL/GenBank/DDBJ whole genome shotgun (WGS) entry which is preliminary data.</text>
</comment>
<keyword evidence="7" id="KW-1015">Disulfide bond</keyword>
<dbReference type="InterPro" id="IPR036179">
    <property type="entry name" value="Ig-like_dom_sf"/>
</dbReference>
<keyword evidence="4" id="KW-0732">Signal</keyword>
<evidence type="ECO:0000256" key="7">
    <source>
        <dbReference type="ARBA" id="ARBA00023157"/>
    </source>
</evidence>